<dbReference type="AlphaFoldDB" id="A0A6B3L8E7"/>
<gene>
    <name evidence="13" type="ORF">G3M56_014240</name>
</gene>
<dbReference type="RefSeq" id="WP_235203487.1">
    <property type="nucleotide sequence ID" value="NZ_CP066776.1"/>
</dbReference>
<keyword evidence="9" id="KW-1133">Transmembrane helix</keyword>
<proteinExistence type="predicted"/>
<comment type="cofactor">
    <cofactor evidence="1">
        <name>Mn(2+)</name>
        <dbReference type="ChEBI" id="CHEBI:29035"/>
    </cofactor>
</comment>
<dbReference type="KEGG" id="soa:G3M56_014240"/>
<sequence>MMRFTQLILKLLASWLVCGGLVACAAEDPLPPQKPLLWKVTAPDGTLKGYVFGTIHLGDPRVAKIQPVVRDAVKSSNVLVTEIHMDADASAKAAAASMLPADEKRNLADFLPDETEAKLDAELKRIFPMFSVQAPPFNRMQVWSVMVTVPILEPMLEYPGAPGVDERLVQIAKKHQMELDALETVDEQLGALSDYPVDDLVKMLDLTLDGMAKSRELDQGNQTEKMILSYRKGDLEALAASSDWNEELYGVPEPVFVKQFMKALVDDRNVRMVERTLERYQKRPEDVFFVAVGALHLPGETGLIQGLERGGYLVERVAVGKLEAAAAN</sequence>
<dbReference type="GO" id="GO:0016020">
    <property type="term" value="C:membrane"/>
    <property type="evidence" value="ECO:0007669"/>
    <property type="project" value="UniProtKB-SubCell"/>
</dbReference>
<dbReference type="Proteomes" id="UP000475117">
    <property type="component" value="Chromosome"/>
</dbReference>
<dbReference type="InterPro" id="IPR002816">
    <property type="entry name" value="TraB/PrgY/GumN_fam"/>
</dbReference>
<dbReference type="EMBL" id="CP066776">
    <property type="protein sequence ID" value="QQL45001.1"/>
    <property type="molecule type" value="Genomic_DNA"/>
</dbReference>
<keyword evidence="5" id="KW-0812">Transmembrane</keyword>
<keyword evidence="11" id="KW-0472">Membrane</keyword>
<dbReference type="GO" id="GO:0030178">
    <property type="term" value="P:negative regulation of Wnt signaling pathway"/>
    <property type="evidence" value="ECO:0007669"/>
    <property type="project" value="InterPro"/>
</dbReference>
<dbReference type="GO" id="GO:0004222">
    <property type="term" value="F:metalloendopeptidase activity"/>
    <property type="evidence" value="ECO:0007669"/>
    <property type="project" value="TreeGrafter"/>
</dbReference>
<name>A0A6B3L8E7_9BACT</name>
<dbReference type="GO" id="GO:0046872">
    <property type="term" value="F:metal ion binding"/>
    <property type="evidence" value="ECO:0007669"/>
    <property type="project" value="UniProtKB-KW"/>
</dbReference>
<organism evidence="13 14">
    <name type="scientific">Sulfuriroseicoccus oceanibius</name>
    <dbReference type="NCBI Taxonomy" id="2707525"/>
    <lineage>
        <taxon>Bacteria</taxon>
        <taxon>Pseudomonadati</taxon>
        <taxon>Verrucomicrobiota</taxon>
        <taxon>Verrucomicrobiia</taxon>
        <taxon>Verrucomicrobiales</taxon>
        <taxon>Verrucomicrobiaceae</taxon>
        <taxon>Sulfuriroseicoccus</taxon>
    </lineage>
</organism>
<evidence type="ECO:0000313" key="13">
    <source>
        <dbReference type="EMBL" id="QQL45001.1"/>
    </source>
</evidence>
<dbReference type="PROSITE" id="PS51257">
    <property type="entry name" value="PROKAR_LIPOPROTEIN"/>
    <property type="match status" value="1"/>
</dbReference>
<comment type="subcellular location">
    <subcellularLocation>
        <location evidence="3">Membrane</location>
        <topology evidence="3">Single-pass type I membrane protein</topology>
    </subcellularLocation>
</comment>
<evidence type="ECO:0000256" key="2">
    <source>
        <dbReference type="ARBA" id="ARBA00001941"/>
    </source>
</evidence>
<keyword evidence="12" id="KW-0325">Glycoprotein</keyword>
<keyword evidence="14" id="KW-1185">Reference proteome</keyword>
<dbReference type="Pfam" id="PF01963">
    <property type="entry name" value="TraB_PrgY_gumN"/>
    <property type="match status" value="1"/>
</dbReference>
<evidence type="ECO:0000256" key="1">
    <source>
        <dbReference type="ARBA" id="ARBA00001936"/>
    </source>
</evidence>
<evidence type="ECO:0000256" key="5">
    <source>
        <dbReference type="ARBA" id="ARBA00022692"/>
    </source>
</evidence>
<dbReference type="PANTHER" id="PTHR31120">
    <property type="entry name" value="METALLOPROTEASE TIKI"/>
    <property type="match status" value="1"/>
</dbReference>
<keyword evidence="4" id="KW-0645">Protease</keyword>
<keyword evidence="10" id="KW-0482">Metalloprotease</keyword>
<dbReference type="InterPro" id="IPR040230">
    <property type="entry name" value="TIKI1/2-like"/>
</dbReference>
<protein>
    <submittedName>
        <fullName evidence="13">TraB/GumN family protein</fullName>
    </submittedName>
</protein>
<evidence type="ECO:0000256" key="12">
    <source>
        <dbReference type="ARBA" id="ARBA00023180"/>
    </source>
</evidence>
<evidence type="ECO:0000256" key="7">
    <source>
        <dbReference type="ARBA" id="ARBA00022729"/>
    </source>
</evidence>
<keyword evidence="8" id="KW-0378">Hydrolase</keyword>
<evidence type="ECO:0000256" key="3">
    <source>
        <dbReference type="ARBA" id="ARBA00004479"/>
    </source>
</evidence>
<evidence type="ECO:0000256" key="6">
    <source>
        <dbReference type="ARBA" id="ARBA00022723"/>
    </source>
</evidence>
<keyword evidence="6" id="KW-0479">Metal-binding</keyword>
<dbReference type="GO" id="GO:0006508">
    <property type="term" value="P:proteolysis"/>
    <property type="evidence" value="ECO:0007669"/>
    <property type="project" value="UniProtKB-KW"/>
</dbReference>
<accession>A0A6B3L8E7</accession>
<reference evidence="13 14" key="1">
    <citation type="submission" date="2020-12" db="EMBL/GenBank/DDBJ databases">
        <title>Sulforoseuscoccus oceanibium gen. nov., sp. nov., a representative of the phylum Verrucomicrobia with special cytoplasmic membrane, and proposal of Sulforoseuscoccusaceae fam. nov.</title>
        <authorList>
            <person name="Xi F."/>
        </authorList>
    </citation>
    <scope>NUCLEOTIDE SEQUENCE [LARGE SCALE GENOMIC DNA]</scope>
    <source>
        <strain evidence="13 14">T37</strain>
    </source>
</reference>
<dbReference type="CDD" id="cd14789">
    <property type="entry name" value="Tiki"/>
    <property type="match status" value="1"/>
</dbReference>
<evidence type="ECO:0000256" key="4">
    <source>
        <dbReference type="ARBA" id="ARBA00022670"/>
    </source>
</evidence>
<keyword evidence="7" id="KW-0732">Signal</keyword>
<dbReference type="PANTHER" id="PTHR31120:SF6">
    <property type="entry name" value="METALLOPROTEASE TIKI HOMOLOG"/>
    <property type="match status" value="1"/>
</dbReference>
<evidence type="ECO:0000256" key="10">
    <source>
        <dbReference type="ARBA" id="ARBA00023049"/>
    </source>
</evidence>
<evidence type="ECO:0000256" key="11">
    <source>
        <dbReference type="ARBA" id="ARBA00023136"/>
    </source>
</evidence>
<evidence type="ECO:0000256" key="9">
    <source>
        <dbReference type="ARBA" id="ARBA00022989"/>
    </source>
</evidence>
<evidence type="ECO:0000313" key="14">
    <source>
        <dbReference type="Proteomes" id="UP000475117"/>
    </source>
</evidence>
<comment type="cofactor">
    <cofactor evidence="2">
        <name>Co(2+)</name>
        <dbReference type="ChEBI" id="CHEBI:48828"/>
    </cofactor>
</comment>
<evidence type="ECO:0000256" key="8">
    <source>
        <dbReference type="ARBA" id="ARBA00022801"/>
    </source>
</evidence>